<evidence type="ECO:0000256" key="3">
    <source>
        <dbReference type="ARBA" id="ARBA00022729"/>
    </source>
</evidence>
<evidence type="ECO:0000256" key="1">
    <source>
        <dbReference type="ARBA" id="ARBA00004418"/>
    </source>
</evidence>
<evidence type="ECO:0000259" key="5">
    <source>
        <dbReference type="Pfam" id="PF09084"/>
    </source>
</evidence>
<evidence type="ECO:0000256" key="4">
    <source>
        <dbReference type="SAM" id="SignalP"/>
    </source>
</evidence>
<accession>A0A1I2E802</accession>
<feature type="domain" description="SsuA/THI5-like" evidence="5">
    <location>
        <begin position="73"/>
        <end position="240"/>
    </location>
</feature>
<evidence type="ECO:0000313" key="6">
    <source>
        <dbReference type="EMBL" id="SFE89062.1"/>
    </source>
</evidence>
<dbReference type="OrthoDB" id="8892982at2"/>
<comment type="subcellular location">
    <subcellularLocation>
        <location evidence="1">Periplasm</location>
    </subcellularLocation>
</comment>
<proteinExistence type="inferred from homology"/>
<protein>
    <submittedName>
        <fullName evidence="6">NitT/TauT family transport system substrate-binding protein</fullName>
    </submittedName>
</protein>
<gene>
    <name evidence="6" type="ORF">SAMN04515678_12119</name>
</gene>
<dbReference type="Proteomes" id="UP000325289">
    <property type="component" value="Unassembled WGS sequence"/>
</dbReference>
<dbReference type="EMBL" id="FOMS01000021">
    <property type="protein sequence ID" value="SFE89062.1"/>
    <property type="molecule type" value="Genomic_DNA"/>
</dbReference>
<dbReference type="Pfam" id="PF09084">
    <property type="entry name" value="NMT1"/>
    <property type="match status" value="1"/>
</dbReference>
<sequence>MTTKTSFKALAAGTALAALTASGAAAQDFDLSGTEVTIGTAQAQVLNIGTLRMIEILQGWGADVTRVELPTISGLEAIIADRVDVASRSSDEILIGQARGVDVVAIGAPISTMHYAIVSSPGVNEIADLDGKAIGTSGPGGFNGMLFRYILKQNGLTPEEDVAIVPVGGSSERAAAILAGQVQATVVYIDNWLALEAQGANAQLLGYVSDIVPGLSSRAVFAERAYIEENAELASAIACANLEVNHWINSSKEDFVSYTMDNVRGANEEAVSKFYDVAMQIGMFPTEPAALLDTSGYQKLADLLYDGGELDTELDASGFVDASYLEEAAGMGCGTGEMSG</sequence>
<dbReference type="SUPFAM" id="SSF53850">
    <property type="entry name" value="Periplasmic binding protein-like II"/>
    <property type="match status" value="1"/>
</dbReference>
<evidence type="ECO:0000313" key="7">
    <source>
        <dbReference type="Proteomes" id="UP000325289"/>
    </source>
</evidence>
<feature type="signal peptide" evidence="4">
    <location>
        <begin position="1"/>
        <end position="26"/>
    </location>
</feature>
<dbReference type="GO" id="GO:0042597">
    <property type="term" value="C:periplasmic space"/>
    <property type="evidence" value="ECO:0007669"/>
    <property type="project" value="UniProtKB-SubCell"/>
</dbReference>
<evidence type="ECO:0000256" key="2">
    <source>
        <dbReference type="ARBA" id="ARBA00010742"/>
    </source>
</evidence>
<dbReference type="PANTHER" id="PTHR30024">
    <property type="entry name" value="ALIPHATIC SULFONATES-BINDING PROTEIN-RELATED"/>
    <property type="match status" value="1"/>
</dbReference>
<reference evidence="6 7" key="1">
    <citation type="submission" date="2016-10" db="EMBL/GenBank/DDBJ databases">
        <authorList>
            <person name="Varghese N."/>
            <person name="Submissions S."/>
        </authorList>
    </citation>
    <scope>NUCLEOTIDE SEQUENCE [LARGE SCALE GENOMIC DNA]</scope>
    <source>
        <strain evidence="7">YIM D21,KCTC 23444,ACCC 10710</strain>
    </source>
</reference>
<dbReference type="AlphaFoldDB" id="A0A1I2E802"/>
<keyword evidence="3 4" id="KW-0732">Signal</keyword>
<feature type="chain" id="PRO_5009302215" evidence="4">
    <location>
        <begin position="27"/>
        <end position="340"/>
    </location>
</feature>
<dbReference type="Gene3D" id="3.40.190.10">
    <property type="entry name" value="Periplasmic binding protein-like II"/>
    <property type="match status" value="2"/>
</dbReference>
<comment type="similarity">
    <text evidence="2">Belongs to the bacterial solute-binding protein SsuA/TauA family.</text>
</comment>
<dbReference type="InterPro" id="IPR015168">
    <property type="entry name" value="SsuA/THI5"/>
</dbReference>
<keyword evidence="7" id="KW-1185">Reference proteome</keyword>
<name>A0A1I2E802_9RHOB</name>
<organism evidence="6 7">
    <name type="scientific">Roseivivax sediminis</name>
    <dbReference type="NCBI Taxonomy" id="936889"/>
    <lineage>
        <taxon>Bacteria</taxon>
        <taxon>Pseudomonadati</taxon>
        <taxon>Pseudomonadota</taxon>
        <taxon>Alphaproteobacteria</taxon>
        <taxon>Rhodobacterales</taxon>
        <taxon>Roseobacteraceae</taxon>
        <taxon>Roseivivax</taxon>
    </lineage>
</organism>
<dbReference type="RefSeq" id="WP_149758760.1">
    <property type="nucleotide sequence ID" value="NZ_FOMS01000021.1"/>
</dbReference>
<dbReference type="PANTHER" id="PTHR30024:SF47">
    <property type="entry name" value="TAURINE-BINDING PERIPLASMIC PROTEIN"/>
    <property type="match status" value="1"/>
</dbReference>